<name>A0A644TFP8_9ZZZZ</name>
<proteinExistence type="predicted"/>
<accession>A0A644TFP8</accession>
<dbReference type="InterPro" id="IPR050954">
    <property type="entry name" value="ET_IronSulfur_Cluster-Binding"/>
</dbReference>
<feature type="domain" description="4Fe-4S ferredoxin-type" evidence="5">
    <location>
        <begin position="49"/>
        <end position="80"/>
    </location>
</feature>
<dbReference type="PANTHER" id="PTHR43177:SF3">
    <property type="entry name" value="PROTEIN NRFC HOMOLOG"/>
    <property type="match status" value="1"/>
</dbReference>
<keyword evidence="4" id="KW-0411">Iron-sulfur</keyword>
<organism evidence="6">
    <name type="scientific">bioreactor metagenome</name>
    <dbReference type="NCBI Taxonomy" id="1076179"/>
    <lineage>
        <taxon>unclassified sequences</taxon>
        <taxon>metagenomes</taxon>
        <taxon>ecological metagenomes</taxon>
    </lineage>
</organism>
<evidence type="ECO:0000259" key="5">
    <source>
        <dbReference type="PROSITE" id="PS51379"/>
    </source>
</evidence>
<feature type="domain" description="4Fe-4S ferredoxin-type" evidence="5">
    <location>
        <begin position="4"/>
        <end position="33"/>
    </location>
</feature>
<dbReference type="EMBL" id="VSSQ01000029">
    <property type="protein sequence ID" value="MPL65788.1"/>
    <property type="molecule type" value="Genomic_DNA"/>
</dbReference>
<comment type="caution">
    <text evidence="6">The sequence shown here is derived from an EMBL/GenBank/DDBJ whole genome shotgun (WGS) entry which is preliminary data.</text>
</comment>
<keyword evidence="1" id="KW-0004">4Fe-4S</keyword>
<dbReference type="AlphaFoldDB" id="A0A644TFP8"/>
<dbReference type="CDD" id="cd10551">
    <property type="entry name" value="PsrB"/>
    <property type="match status" value="1"/>
</dbReference>
<dbReference type="GO" id="GO:0046872">
    <property type="term" value="F:metal ion binding"/>
    <property type="evidence" value="ECO:0007669"/>
    <property type="project" value="UniProtKB-KW"/>
</dbReference>
<dbReference type="Gene3D" id="3.30.70.20">
    <property type="match status" value="2"/>
</dbReference>
<evidence type="ECO:0000313" key="6">
    <source>
        <dbReference type="EMBL" id="MPL65788.1"/>
    </source>
</evidence>
<keyword evidence="2" id="KW-0479">Metal-binding</keyword>
<gene>
    <name evidence="6" type="primary">ttrB_3</name>
    <name evidence="6" type="ORF">SDC9_11452</name>
</gene>
<keyword evidence="3" id="KW-0408">Iron</keyword>
<sequence>MPRYALLVDVSKCIGCFACLVACQNQNELPDDSSYIRFEDKESGQFPKVKYAIAPLQCMHCAEAPCVPVCPTGASAKDSSMGLTLVDKEKCMGCRRCVAACPYNVRVYLQDAGIAQGCNLCLPLLEAGQEPACVATCLTKARLFGDLDNPKGDFAKLLAQAKPLRPDLNTKPTTLYVLEAKGELR</sequence>
<dbReference type="GO" id="GO:0051539">
    <property type="term" value="F:4 iron, 4 sulfur cluster binding"/>
    <property type="evidence" value="ECO:0007669"/>
    <property type="project" value="UniProtKB-KW"/>
</dbReference>
<dbReference type="PROSITE" id="PS51379">
    <property type="entry name" value="4FE4S_FER_2"/>
    <property type="match status" value="3"/>
</dbReference>
<evidence type="ECO:0000256" key="4">
    <source>
        <dbReference type="ARBA" id="ARBA00023014"/>
    </source>
</evidence>
<dbReference type="PANTHER" id="PTHR43177">
    <property type="entry name" value="PROTEIN NRFC"/>
    <property type="match status" value="1"/>
</dbReference>
<evidence type="ECO:0000256" key="1">
    <source>
        <dbReference type="ARBA" id="ARBA00022485"/>
    </source>
</evidence>
<dbReference type="InterPro" id="IPR017896">
    <property type="entry name" value="4Fe4S_Fe-S-bd"/>
</dbReference>
<dbReference type="PROSITE" id="PS00198">
    <property type="entry name" value="4FE4S_FER_1"/>
    <property type="match status" value="1"/>
</dbReference>
<evidence type="ECO:0000256" key="3">
    <source>
        <dbReference type="ARBA" id="ARBA00023004"/>
    </source>
</evidence>
<protein>
    <submittedName>
        <fullName evidence="6">Tetrathionate reductase subunit B</fullName>
    </submittedName>
</protein>
<dbReference type="SUPFAM" id="SSF54862">
    <property type="entry name" value="4Fe-4S ferredoxins"/>
    <property type="match status" value="1"/>
</dbReference>
<dbReference type="Pfam" id="PF13247">
    <property type="entry name" value="Fer4_11"/>
    <property type="match status" value="1"/>
</dbReference>
<feature type="domain" description="4Fe-4S ferredoxin-type" evidence="5">
    <location>
        <begin position="82"/>
        <end position="111"/>
    </location>
</feature>
<evidence type="ECO:0000256" key="2">
    <source>
        <dbReference type="ARBA" id="ARBA00022723"/>
    </source>
</evidence>
<dbReference type="InterPro" id="IPR017900">
    <property type="entry name" value="4Fe4S_Fe_S_CS"/>
</dbReference>
<reference evidence="6" key="1">
    <citation type="submission" date="2019-08" db="EMBL/GenBank/DDBJ databases">
        <authorList>
            <person name="Kucharzyk K."/>
            <person name="Murdoch R.W."/>
            <person name="Higgins S."/>
            <person name="Loffler F."/>
        </authorList>
    </citation>
    <scope>NUCLEOTIDE SEQUENCE</scope>
</reference>